<proteinExistence type="predicted"/>
<name>A0A835ALQ0_9POAL</name>
<dbReference type="SUPFAM" id="SSF48576">
    <property type="entry name" value="Terpenoid synthases"/>
    <property type="match status" value="1"/>
</dbReference>
<dbReference type="AlphaFoldDB" id="A0A835ALQ0"/>
<dbReference type="Pfam" id="PF01397">
    <property type="entry name" value="Terpene_synth"/>
    <property type="match status" value="1"/>
</dbReference>
<evidence type="ECO:0000259" key="1">
    <source>
        <dbReference type="Pfam" id="PF01397"/>
    </source>
</evidence>
<dbReference type="InterPro" id="IPR001906">
    <property type="entry name" value="Terpene_synth_N"/>
</dbReference>
<dbReference type="InterPro" id="IPR008930">
    <property type="entry name" value="Terpenoid_cyclase/PrenylTrfase"/>
</dbReference>
<evidence type="ECO:0000313" key="3">
    <source>
        <dbReference type="Proteomes" id="UP000636709"/>
    </source>
</evidence>
<dbReference type="Gene3D" id="1.50.10.130">
    <property type="entry name" value="Terpene synthase, N-terminal domain"/>
    <property type="match status" value="1"/>
</dbReference>
<dbReference type="PANTHER" id="PTHR31225:SF238">
    <property type="entry name" value="TERPENE SYNTHASE METAL-BINDING DOMAIN-CONTAINING PROTEIN"/>
    <property type="match status" value="1"/>
</dbReference>
<dbReference type="InterPro" id="IPR008949">
    <property type="entry name" value="Isoprenoid_synthase_dom_sf"/>
</dbReference>
<organism evidence="2 3">
    <name type="scientific">Digitaria exilis</name>
    <dbReference type="NCBI Taxonomy" id="1010633"/>
    <lineage>
        <taxon>Eukaryota</taxon>
        <taxon>Viridiplantae</taxon>
        <taxon>Streptophyta</taxon>
        <taxon>Embryophyta</taxon>
        <taxon>Tracheophyta</taxon>
        <taxon>Spermatophyta</taxon>
        <taxon>Magnoliopsida</taxon>
        <taxon>Liliopsida</taxon>
        <taxon>Poales</taxon>
        <taxon>Poaceae</taxon>
        <taxon>PACMAD clade</taxon>
        <taxon>Panicoideae</taxon>
        <taxon>Panicodae</taxon>
        <taxon>Paniceae</taxon>
        <taxon>Anthephorinae</taxon>
        <taxon>Digitaria</taxon>
    </lineage>
</organism>
<dbReference type="PANTHER" id="PTHR31225">
    <property type="entry name" value="OS04G0344100 PROTEIN-RELATED"/>
    <property type="match status" value="1"/>
</dbReference>
<protein>
    <recommendedName>
        <fullName evidence="1">Terpene synthase N-terminal domain-containing protein</fullName>
    </recommendedName>
</protein>
<dbReference type="EMBL" id="JACEFO010002268">
    <property type="protein sequence ID" value="KAF8669893.1"/>
    <property type="molecule type" value="Genomic_DNA"/>
</dbReference>
<dbReference type="GO" id="GO:0016114">
    <property type="term" value="P:terpenoid biosynthetic process"/>
    <property type="evidence" value="ECO:0007669"/>
    <property type="project" value="InterPro"/>
</dbReference>
<dbReference type="InterPro" id="IPR050148">
    <property type="entry name" value="Terpene_synthase-like"/>
</dbReference>
<dbReference type="Proteomes" id="UP000636709">
    <property type="component" value="Unassembled WGS sequence"/>
</dbReference>
<reference evidence="2" key="1">
    <citation type="submission" date="2020-07" db="EMBL/GenBank/DDBJ databases">
        <title>Genome sequence and genetic diversity analysis of an under-domesticated orphan crop, white fonio (Digitaria exilis).</title>
        <authorList>
            <person name="Bennetzen J.L."/>
            <person name="Chen S."/>
            <person name="Ma X."/>
            <person name="Wang X."/>
            <person name="Yssel A.E.J."/>
            <person name="Chaluvadi S.R."/>
            <person name="Johnson M."/>
            <person name="Gangashetty P."/>
            <person name="Hamidou F."/>
            <person name="Sanogo M.D."/>
            <person name="Zwaenepoel A."/>
            <person name="Wallace J."/>
            <person name="Van De Peer Y."/>
            <person name="Van Deynze A."/>
        </authorList>
    </citation>
    <scope>NUCLEOTIDE SEQUENCE</scope>
    <source>
        <tissue evidence="2">Leaves</tissue>
    </source>
</reference>
<dbReference type="OrthoDB" id="1877784at2759"/>
<evidence type="ECO:0000313" key="2">
    <source>
        <dbReference type="EMBL" id="KAF8669893.1"/>
    </source>
</evidence>
<dbReference type="InterPro" id="IPR036965">
    <property type="entry name" value="Terpene_synth_N_sf"/>
</dbReference>
<comment type="caution">
    <text evidence="2">The sequence shown here is derived from an EMBL/GenBank/DDBJ whole genome shotgun (WGS) entry which is preliminary data.</text>
</comment>
<accession>A0A835ALQ0</accession>
<feature type="domain" description="Terpene synthase N-terminal" evidence="1">
    <location>
        <begin position="83"/>
        <end position="151"/>
    </location>
</feature>
<dbReference type="SUPFAM" id="SSF48239">
    <property type="entry name" value="Terpenoid cyclases/Protein prenyltransferases"/>
    <property type="match status" value="1"/>
</dbReference>
<keyword evidence="3" id="KW-1185">Reference proteome</keyword>
<dbReference type="GO" id="GO:0010333">
    <property type="term" value="F:terpene synthase activity"/>
    <property type="evidence" value="ECO:0007669"/>
    <property type="project" value="InterPro"/>
</dbReference>
<sequence>MSATCDPSARLAPQSLHKLRHYNPSLWGDFFLNHVTYTPSQLLSMKERAQIKEDEVRRIILEIGASSNLAQKLELVDTLQRIEVFDKFRDEQRSISSDDVSCLLMLYDAAHMRIHGEETLDDMITFNKSRLQYMMMKNLEPHLAEEVRCTLETPRFRRVERVEARRYISVYEKKAVKWDEQTTDKFPAHMKALLVNILKTTNKILEELKLQENMHAELVKKLVICTAKFYHAEGDVSMVGRIANDIVSHKQYGLTAEQAKQKLTAMIEEAWMDIIEDYLNQKRPMELLEKAVDVARTMDFFYKYDDAYTLPLSLKDTLTSMYVNSV</sequence>
<gene>
    <name evidence="2" type="ORF">HU200_051073</name>
</gene>
<dbReference type="Gene3D" id="1.10.600.10">
    <property type="entry name" value="Farnesyl Diphosphate Synthase"/>
    <property type="match status" value="1"/>
</dbReference>